<dbReference type="InterPro" id="IPR000033">
    <property type="entry name" value="LDLR_classB_rpt"/>
</dbReference>
<dbReference type="Proteomes" id="UP000683360">
    <property type="component" value="Unassembled WGS sequence"/>
</dbReference>
<evidence type="ECO:0000313" key="2">
    <source>
        <dbReference type="EMBL" id="CAG2243751.1"/>
    </source>
</evidence>
<dbReference type="PANTHER" id="PTHR46513">
    <property type="entry name" value="VITELLOGENIN RECEPTOR-LIKE PROTEIN-RELATED-RELATED"/>
    <property type="match status" value="1"/>
</dbReference>
<protein>
    <recommendedName>
        <fullName evidence="4">Vitellogenin receptor</fullName>
    </recommendedName>
</protein>
<dbReference type="Gene3D" id="2.120.10.30">
    <property type="entry name" value="TolB, C-terminal domain"/>
    <property type="match status" value="1"/>
</dbReference>
<proteinExistence type="predicted"/>
<gene>
    <name evidence="2" type="ORF">MEDL_55870</name>
</gene>
<evidence type="ECO:0008006" key="4">
    <source>
        <dbReference type="Google" id="ProtNLM"/>
    </source>
</evidence>
<keyword evidence="1" id="KW-0732">Signal</keyword>
<sequence>MEPGKQIWLLISLIWLSAEKNASTIKELDLNTGNVTLVVNTASVVYSMAYDYENKYLYVPRSTQNDIMRLRYPPENVSTFEKIVSAGSPTAISIDQINEHLYWTDSYAFGRIGRCNFDGTNIVTIISERDVWGLAIDPTHRYVFQLRTLTLISIDSKTRVY</sequence>
<reference evidence="2" key="1">
    <citation type="submission" date="2021-03" db="EMBL/GenBank/DDBJ databases">
        <authorList>
            <person name="Bekaert M."/>
        </authorList>
    </citation>
    <scope>NUCLEOTIDE SEQUENCE</scope>
</reference>
<feature type="chain" id="PRO_5035866102" description="Vitellogenin receptor" evidence="1">
    <location>
        <begin position="23"/>
        <end position="161"/>
    </location>
</feature>
<evidence type="ECO:0000256" key="1">
    <source>
        <dbReference type="SAM" id="SignalP"/>
    </source>
</evidence>
<comment type="caution">
    <text evidence="2">The sequence shown here is derived from an EMBL/GenBank/DDBJ whole genome shotgun (WGS) entry which is preliminary data.</text>
</comment>
<feature type="signal peptide" evidence="1">
    <location>
        <begin position="1"/>
        <end position="22"/>
    </location>
</feature>
<dbReference type="OrthoDB" id="382013at2759"/>
<organism evidence="2 3">
    <name type="scientific">Mytilus edulis</name>
    <name type="common">Blue mussel</name>
    <dbReference type="NCBI Taxonomy" id="6550"/>
    <lineage>
        <taxon>Eukaryota</taxon>
        <taxon>Metazoa</taxon>
        <taxon>Spiralia</taxon>
        <taxon>Lophotrochozoa</taxon>
        <taxon>Mollusca</taxon>
        <taxon>Bivalvia</taxon>
        <taxon>Autobranchia</taxon>
        <taxon>Pteriomorphia</taxon>
        <taxon>Mytilida</taxon>
        <taxon>Mytiloidea</taxon>
        <taxon>Mytilidae</taxon>
        <taxon>Mytilinae</taxon>
        <taxon>Mytilus</taxon>
    </lineage>
</organism>
<evidence type="ECO:0000313" key="3">
    <source>
        <dbReference type="Proteomes" id="UP000683360"/>
    </source>
</evidence>
<dbReference type="AlphaFoldDB" id="A0A8S3UN66"/>
<dbReference type="EMBL" id="CAJPWZ010002714">
    <property type="protein sequence ID" value="CAG2243751.1"/>
    <property type="molecule type" value="Genomic_DNA"/>
</dbReference>
<dbReference type="InterPro" id="IPR050778">
    <property type="entry name" value="Cueball_EGF_LRP_Nidogen"/>
</dbReference>
<keyword evidence="3" id="KW-1185">Reference proteome</keyword>
<name>A0A8S3UN66_MYTED</name>
<dbReference type="SMART" id="SM00135">
    <property type="entry name" value="LY"/>
    <property type="match status" value="2"/>
</dbReference>
<accession>A0A8S3UN66</accession>
<dbReference type="InterPro" id="IPR011042">
    <property type="entry name" value="6-blade_b-propeller_TolB-like"/>
</dbReference>
<dbReference type="SUPFAM" id="SSF63825">
    <property type="entry name" value="YWTD domain"/>
    <property type="match status" value="1"/>
</dbReference>